<protein>
    <recommendedName>
        <fullName evidence="4">RING-type E3 ubiquitin transferase</fullName>
        <ecNumber evidence="4">2.3.2.27</ecNumber>
    </recommendedName>
</protein>
<comment type="function">
    <text evidence="10">E3 ubiquitin-protein ligase that mediates ubiquitination and subsequent proteasomal degradation of target proteins. E3 ubiquitin ligases accept ubiquitin from an E2 ubiquitin-conjugating enzyme in the form of a thioester and then directly transfers the ubiquitin to targeted substrates. It probably triggers the ubiquitin-mediated degradation of different substrates.</text>
</comment>
<dbReference type="Pfam" id="PF21361">
    <property type="entry name" value="Sina_ZnF"/>
    <property type="match status" value="1"/>
</dbReference>
<organism evidence="15 16">
    <name type="scientific">Eragrostis curvula</name>
    <name type="common">weeping love grass</name>
    <dbReference type="NCBI Taxonomy" id="38414"/>
    <lineage>
        <taxon>Eukaryota</taxon>
        <taxon>Viridiplantae</taxon>
        <taxon>Streptophyta</taxon>
        <taxon>Embryophyta</taxon>
        <taxon>Tracheophyta</taxon>
        <taxon>Spermatophyta</taxon>
        <taxon>Magnoliopsida</taxon>
        <taxon>Liliopsida</taxon>
        <taxon>Poales</taxon>
        <taxon>Poaceae</taxon>
        <taxon>PACMAD clade</taxon>
        <taxon>Chloridoideae</taxon>
        <taxon>Eragrostideae</taxon>
        <taxon>Eragrostidinae</taxon>
        <taxon>Eragrostis</taxon>
    </lineage>
</organism>
<evidence type="ECO:0000256" key="11">
    <source>
        <dbReference type="PROSITE-ProRule" id="PRU00455"/>
    </source>
</evidence>
<keyword evidence="5" id="KW-0808">Transferase</keyword>
<comment type="pathway">
    <text evidence="2">Protein modification; protein ubiquitination.</text>
</comment>
<evidence type="ECO:0000259" key="13">
    <source>
        <dbReference type="PROSITE" id="PS50808"/>
    </source>
</evidence>
<dbReference type="EC" id="2.3.2.27" evidence="4"/>
<proteinExistence type="inferred from homology"/>
<evidence type="ECO:0000313" key="15">
    <source>
        <dbReference type="EMBL" id="TVU22157.1"/>
    </source>
</evidence>
<dbReference type="PROSITE" id="PS51081">
    <property type="entry name" value="ZF_SIAH"/>
    <property type="match status" value="1"/>
</dbReference>
<dbReference type="InterPro" id="IPR013010">
    <property type="entry name" value="Znf_SIAH"/>
</dbReference>
<reference evidence="15 16" key="1">
    <citation type="journal article" date="2019" name="Sci. Rep.">
        <title>A high-quality genome of Eragrostis curvula grass provides insights into Poaceae evolution and supports new strategies to enhance forage quality.</title>
        <authorList>
            <person name="Carballo J."/>
            <person name="Santos B.A.C.M."/>
            <person name="Zappacosta D."/>
            <person name="Garbus I."/>
            <person name="Selva J.P."/>
            <person name="Gallo C.A."/>
            <person name="Diaz A."/>
            <person name="Albertini E."/>
            <person name="Caccamo M."/>
            <person name="Echenique V."/>
        </authorList>
    </citation>
    <scope>NUCLEOTIDE SEQUENCE [LARGE SCALE GENOMIC DNA]</scope>
    <source>
        <strain evidence="16">cv. Victoria</strain>
        <tissue evidence="15">Leaf</tissue>
    </source>
</reference>
<dbReference type="GO" id="GO:0061630">
    <property type="term" value="F:ubiquitin protein ligase activity"/>
    <property type="evidence" value="ECO:0007669"/>
    <property type="project" value="UniProtKB-EC"/>
</dbReference>
<evidence type="ECO:0000259" key="14">
    <source>
        <dbReference type="PROSITE" id="PS51081"/>
    </source>
</evidence>
<keyword evidence="7 11" id="KW-0863">Zinc-finger</keyword>
<dbReference type="PROSITE" id="PS50808">
    <property type="entry name" value="ZF_BED"/>
    <property type="match status" value="1"/>
</dbReference>
<dbReference type="PANTHER" id="PTHR46632">
    <property type="entry name" value="E3 UBIQUITIN-PROTEIN LIGASE SINA-LIKE 4"/>
    <property type="match status" value="1"/>
</dbReference>
<evidence type="ECO:0000256" key="7">
    <source>
        <dbReference type="ARBA" id="ARBA00022771"/>
    </source>
</evidence>
<dbReference type="InterPro" id="IPR049548">
    <property type="entry name" value="Sina-like_RING"/>
</dbReference>
<dbReference type="InterPro" id="IPR036236">
    <property type="entry name" value="Znf_C2H2_sf"/>
</dbReference>
<comment type="similarity">
    <text evidence="3">Belongs to the SINA (Seven in absentia) family.</text>
</comment>
<dbReference type="GO" id="GO:0008270">
    <property type="term" value="F:zinc ion binding"/>
    <property type="evidence" value="ECO:0007669"/>
    <property type="project" value="UniProtKB-KW"/>
</dbReference>
<dbReference type="SUPFAM" id="SSF49599">
    <property type="entry name" value="TRAF domain-like"/>
    <property type="match status" value="1"/>
</dbReference>
<keyword evidence="8" id="KW-0833">Ubl conjugation pathway</keyword>
<keyword evidence="6" id="KW-0479">Metal-binding</keyword>
<dbReference type="SUPFAM" id="SSF57667">
    <property type="entry name" value="beta-beta-alpha zinc fingers"/>
    <property type="match status" value="1"/>
</dbReference>
<dbReference type="Proteomes" id="UP000324897">
    <property type="component" value="Unassembled WGS sequence"/>
</dbReference>
<dbReference type="EMBL" id="RWGY01000026">
    <property type="protein sequence ID" value="TVU22157.1"/>
    <property type="molecule type" value="Genomic_DNA"/>
</dbReference>
<feature type="domain" description="SIAH-type" evidence="14">
    <location>
        <begin position="206"/>
        <end position="263"/>
    </location>
</feature>
<evidence type="ECO:0000256" key="1">
    <source>
        <dbReference type="ARBA" id="ARBA00000900"/>
    </source>
</evidence>
<dbReference type="InterPro" id="IPR044286">
    <property type="entry name" value="SINL_plant"/>
</dbReference>
<dbReference type="UniPathway" id="UPA00143"/>
<keyword evidence="16" id="KW-1185">Reference proteome</keyword>
<gene>
    <name evidence="15" type="ORF">EJB05_31839</name>
</gene>
<dbReference type="OrthoDB" id="680811at2759"/>
<evidence type="ECO:0000256" key="6">
    <source>
        <dbReference type="ARBA" id="ARBA00022723"/>
    </source>
</evidence>
<dbReference type="GO" id="GO:0003677">
    <property type="term" value="F:DNA binding"/>
    <property type="evidence" value="ECO:0007669"/>
    <property type="project" value="InterPro"/>
</dbReference>
<dbReference type="GO" id="GO:0016567">
    <property type="term" value="P:protein ubiquitination"/>
    <property type="evidence" value="ECO:0007669"/>
    <property type="project" value="UniProtKB-UniPathway"/>
</dbReference>
<accession>A0A5J9UFP6</accession>
<evidence type="ECO:0000256" key="9">
    <source>
        <dbReference type="ARBA" id="ARBA00022833"/>
    </source>
</evidence>
<dbReference type="InterPro" id="IPR003656">
    <property type="entry name" value="Znf_BED"/>
</dbReference>
<evidence type="ECO:0000256" key="10">
    <source>
        <dbReference type="ARBA" id="ARBA00024004"/>
    </source>
</evidence>
<evidence type="ECO:0000256" key="4">
    <source>
        <dbReference type="ARBA" id="ARBA00012483"/>
    </source>
</evidence>
<comment type="caution">
    <text evidence="15">The sequence shown here is derived from an EMBL/GenBank/DDBJ whole genome shotgun (WGS) entry which is preliminary data.</text>
</comment>
<keyword evidence="9" id="KW-0862">Zinc</keyword>
<feature type="domain" description="RING-type" evidence="12">
    <location>
        <begin position="153"/>
        <end position="189"/>
    </location>
</feature>
<dbReference type="PROSITE" id="PS50089">
    <property type="entry name" value="ZF_RING_2"/>
    <property type="match status" value="1"/>
</dbReference>
<dbReference type="AlphaFoldDB" id="A0A5J9UFP6"/>
<dbReference type="PANTHER" id="PTHR46632:SF16">
    <property type="entry name" value="E3 UBIQUITIN-PROTEIN LIGASE SINA-LIKE 10"/>
    <property type="match status" value="1"/>
</dbReference>
<evidence type="ECO:0000256" key="5">
    <source>
        <dbReference type="ARBA" id="ARBA00022679"/>
    </source>
</evidence>
<dbReference type="CDD" id="cd16571">
    <property type="entry name" value="RING-HC_SIAHs"/>
    <property type="match status" value="1"/>
</dbReference>
<dbReference type="Pfam" id="PF21362">
    <property type="entry name" value="Sina_RING"/>
    <property type="match status" value="1"/>
</dbReference>
<dbReference type="Gene3D" id="3.30.40.10">
    <property type="entry name" value="Zinc/RING finger domain, C3HC4 (zinc finger)"/>
    <property type="match status" value="1"/>
</dbReference>
<dbReference type="SMART" id="SM00614">
    <property type="entry name" value="ZnF_BED"/>
    <property type="match status" value="1"/>
</dbReference>
<dbReference type="Pfam" id="PF02892">
    <property type="entry name" value="zf-BED"/>
    <property type="match status" value="1"/>
</dbReference>
<dbReference type="InterPro" id="IPR013083">
    <property type="entry name" value="Znf_RING/FYVE/PHD"/>
</dbReference>
<evidence type="ECO:0000259" key="12">
    <source>
        <dbReference type="PROSITE" id="PS50089"/>
    </source>
</evidence>
<sequence length="398" mass="43533">MSANTSEGSDTDDSMDNITLTQVQRCGRKSKVWEHFERDFVNVDGELKAVCKYCHIKMQVLSGTTSLMRHIARSCPAIDDDVRKSFVSTKKKQPCCMQNMEKRSGDNTLANDGTPKKMRAVRKVAVTETDEENEGAEDPKTLNVRLEVDTLECPLCLAPFKASIFQCKNGHAACESCCASVQGKCPSCRKPIGDIRCRPLEKLIASMLVPCAFRTQGCKEAIKYAEKLTHEAVFCQHAPCACPIPGCAYTGLLLHEHIWGAHADGGGENAAVSFVREATVTLHKSMLFRVLLHPPDSRVFLLLNSGEIQSGRSLSLLCVGPRPADDQALEYTMEVRAGRKPGALSLSASGTVTCTRRWQGPGHPPAEGFLFVPDAFWCSSGSISVKICLRKQAVVEKP</sequence>
<evidence type="ECO:0000256" key="2">
    <source>
        <dbReference type="ARBA" id="ARBA00004906"/>
    </source>
</evidence>
<dbReference type="SUPFAM" id="SSF57850">
    <property type="entry name" value="RING/U-box"/>
    <property type="match status" value="1"/>
</dbReference>
<feature type="domain" description="BED-type" evidence="13">
    <location>
        <begin position="27"/>
        <end position="82"/>
    </location>
</feature>
<name>A0A5J9UFP6_9POAL</name>
<evidence type="ECO:0000256" key="8">
    <source>
        <dbReference type="ARBA" id="ARBA00022786"/>
    </source>
</evidence>
<comment type="catalytic activity">
    <reaction evidence="1">
        <text>S-ubiquitinyl-[E2 ubiquitin-conjugating enzyme]-L-cysteine + [acceptor protein]-L-lysine = [E2 ubiquitin-conjugating enzyme]-L-cysteine + N(6)-ubiquitinyl-[acceptor protein]-L-lysine.</text>
        <dbReference type="EC" id="2.3.2.27"/>
    </reaction>
</comment>
<evidence type="ECO:0000256" key="3">
    <source>
        <dbReference type="ARBA" id="ARBA00009119"/>
    </source>
</evidence>
<evidence type="ECO:0000313" key="16">
    <source>
        <dbReference type="Proteomes" id="UP000324897"/>
    </source>
</evidence>
<dbReference type="Gramene" id="TVU22157">
    <property type="protein sequence ID" value="TVU22157"/>
    <property type="gene ID" value="EJB05_31839"/>
</dbReference>
<dbReference type="InterPro" id="IPR001841">
    <property type="entry name" value="Znf_RING"/>
</dbReference>